<reference evidence="5 6" key="1">
    <citation type="submission" date="2022-01" db="EMBL/GenBank/DDBJ databases">
        <title>Nocardioides sp. nov., an actinomycete isolated from mining soil.</title>
        <authorList>
            <person name="Liu L."/>
        </authorList>
    </citation>
    <scope>NUCLEOTIDE SEQUENCE [LARGE SCALE GENOMIC DNA]</scope>
    <source>
        <strain evidence="5 6">KLBMP 9356</strain>
    </source>
</reference>
<dbReference type="PANTHER" id="PTHR46796:SF12">
    <property type="entry name" value="HTH-TYPE DNA-BINDING TRANSCRIPTIONAL ACTIVATOR EUTR"/>
    <property type="match status" value="1"/>
</dbReference>
<dbReference type="Proteomes" id="UP001201161">
    <property type="component" value="Unassembled WGS sequence"/>
</dbReference>
<dbReference type="Pfam" id="PF12833">
    <property type="entry name" value="HTH_18"/>
    <property type="match status" value="1"/>
</dbReference>
<dbReference type="InterPro" id="IPR018062">
    <property type="entry name" value="HTH_AraC-typ_CS"/>
</dbReference>
<evidence type="ECO:0000256" key="1">
    <source>
        <dbReference type="ARBA" id="ARBA00023015"/>
    </source>
</evidence>
<feature type="domain" description="HTH araC/xylS-type" evidence="4">
    <location>
        <begin position="222"/>
        <end position="323"/>
    </location>
</feature>
<dbReference type="SMART" id="SM00342">
    <property type="entry name" value="HTH_ARAC"/>
    <property type="match status" value="1"/>
</dbReference>
<dbReference type="InterPro" id="IPR035418">
    <property type="entry name" value="AraC-bd_2"/>
</dbReference>
<dbReference type="EMBL" id="JAKJHZ010000003">
    <property type="protein sequence ID" value="MCF6376678.1"/>
    <property type="molecule type" value="Genomic_DNA"/>
</dbReference>
<keyword evidence="1" id="KW-0805">Transcription regulation</keyword>
<keyword evidence="6" id="KW-1185">Reference proteome</keyword>
<dbReference type="Pfam" id="PF14525">
    <property type="entry name" value="AraC_binding_2"/>
    <property type="match status" value="1"/>
</dbReference>
<evidence type="ECO:0000313" key="6">
    <source>
        <dbReference type="Proteomes" id="UP001201161"/>
    </source>
</evidence>
<keyword evidence="2" id="KW-0238">DNA-binding</keyword>
<evidence type="ECO:0000256" key="3">
    <source>
        <dbReference type="ARBA" id="ARBA00023163"/>
    </source>
</evidence>
<dbReference type="PROSITE" id="PS01124">
    <property type="entry name" value="HTH_ARAC_FAMILY_2"/>
    <property type="match status" value="1"/>
</dbReference>
<accession>A0ABS9H8N9</accession>
<sequence length="324" mass="35271">MQDRQEVRRVTGRTEDPREAEAVIAAAYLPSSVERIGAGPLALRLDSLELDSATVGLVSFGAESRLRTSEATNYHVNVPVTGQVVSSAGGGPRTRARSGQATVFMPDRPADIRWGQGASQLCLMLPKDTVERELEELLGRSVTRPVVFEPEMDLSGPAGRGWRASLDVLVGELTHGPHLLAHRRAARQLERLMVDGLLLAQPHTYSAELERRAAPSANRSVQAARDLLEERPEEPWSTTSLARAVHVSVRSLQEGFATHVGVPPMTYLQQVRLRRVRELLVDGSPAATTVSSAAAAVGLSHRGRFAAAYRREFGESPAETLRRT</sequence>
<dbReference type="InterPro" id="IPR009057">
    <property type="entry name" value="Homeodomain-like_sf"/>
</dbReference>
<organism evidence="5 6">
    <name type="scientific">Nocardioides potassii</name>
    <dbReference type="NCBI Taxonomy" id="2911371"/>
    <lineage>
        <taxon>Bacteria</taxon>
        <taxon>Bacillati</taxon>
        <taxon>Actinomycetota</taxon>
        <taxon>Actinomycetes</taxon>
        <taxon>Propionibacteriales</taxon>
        <taxon>Nocardioidaceae</taxon>
        <taxon>Nocardioides</taxon>
    </lineage>
</organism>
<dbReference type="PANTHER" id="PTHR46796">
    <property type="entry name" value="HTH-TYPE TRANSCRIPTIONAL ACTIVATOR RHAS-RELATED"/>
    <property type="match status" value="1"/>
</dbReference>
<dbReference type="RefSeq" id="WP_236399092.1">
    <property type="nucleotide sequence ID" value="NZ_JAKJHZ010000003.1"/>
</dbReference>
<dbReference type="PROSITE" id="PS00041">
    <property type="entry name" value="HTH_ARAC_FAMILY_1"/>
    <property type="match status" value="1"/>
</dbReference>
<protein>
    <submittedName>
        <fullName evidence="5">AraC family transcriptional regulator</fullName>
    </submittedName>
</protein>
<proteinExistence type="predicted"/>
<evidence type="ECO:0000313" key="5">
    <source>
        <dbReference type="EMBL" id="MCF6376678.1"/>
    </source>
</evidence>
<dbReference type="SUPFAM" id="SSF46689">
    <property type="entry name" value="Homeodomain-like"/>
    <property type="match status" value="1"/>
</dbReference>
<evidence type="ECO:0000259" key="4">
    <source>
        <dbReference type="PROSITE" id="PS01124"/>
    </source>
</evidence>
<dbReference type="Gene3D" id="1.10.10.60">
    <property type="entry name" value="Homeodomain-like"/>
    <property type="match status" value="1"/>
</dbReference>
<gene>
    <name evidence="5" type="ORF">L2K70_03600</name>
</gene>
<dbReference type="InterPro" id="IPR050204">
    <property type="entry name" value="AraC_XylS_family_regulators"/>
</dbReference>
<evidence type="ECO:0000256" key="2">
    <source>
        <dbReference type="ARBA" id="ARBA00023125"/>
    </source>
</evidence>
<name>A0ABS9H8N9_9ACTN</name>
<dbReference type="InterPro" id="IPR018060">
    <property type="entry name" value="HTH_AraC"/>
</dbReference>
<comment type="caution">
    <text evidence="5">The sequence shown here is derived from an EMBL/GenBank/DDBJ whole genome shotgun (WGS) entry which is preliminary data.</text>
</comment>
<keyword evidence="3" id="KW-0804">Transcription</keyword>